<keyword evidence="1" id="KW-0812">Transmembrane</keyword>
<keyword evidence="1" id="KW-0472">Membrane</keyword>
<dbReference type="STRING" id="1249552.PS2015_1366"/>
<evidence type="ECO:0000313" key="2">
    <source>
        <dbReference type="EMBL" id="ALO46023.1"/>
    </source>
</evidence>
<organism evidence="2 3">
    <name type="scientific">Pseudohongiella spirulinae</name>
    <dbReference type="NCBI Taxonomy" id="1249552"/>
    <lineage>
        <taxon>Bacteria</taxon>
        <taxon>Pseudomonadati</taxon>
        <taxon>Pseudomonadota</taxon>
        <taxon>Gammaproteobacteria</taxon>
        <taxon>Pseudomonadales</taxon>
        <taxon>Pseudohongiellaceae</taxon>
        <taxon>Pseudohongiella</taxon>
    </lineage>
</organism>
<dbReference type="RefSeq" id="WP_058021508.1">
    <property type="nucleotide sequence ID" value="NZ_CP013189.1"/>
</dbReference>
<gene>
    <name evidence="2" type="ORF">PS2015_1366</name>
</gene>
<reference evidence="2 3" key="1">
    <citation type="submission" date="2015-11" db="EMBL/GenBank/DDBJ databases">
        <authorList>
            <person name="Zhang Y."/>
            <person name="Guo Z."/>
        </authorList>
    </citation>
    <scope>NUCLEOTIDE SEQUENCE [LARGE SCALE GENOMIC DNA]</scope>
    <source>
        <strain evidence="2 3">KCTC 32221</strain>
    </source>
</reference>
<feature type="transmembrane region" description="Helical" evidence="1">
    <location>
        <begin position="40"/>
        <end position="58"/>
    </location>
</feature>
<keyword evidence="3" id="KW-1185">Reference proteome</keyword>
<protein>
    <submittedName>
        <fullName evidence="2">Uncharacterized protein</fullName>
    </submittedName>
</protein>
<proteinExistence type="predicted"/>
<evidence type="ECO:0000313" key="3">
    <source>
        <dbReference type="Proteomes" id="UP000065641"/>
    </source>
</evidence>
<dbReference type="KEGG" id="pspi:PS2015_1366"/>
<name>A0A0S2KCH5_9GAMM</name>
<dbReference type="AlphaFoldDB" id="A0A0S2KCH5"/>
<evidence type="ECO:0000256" key="1">
    <source>
        <dbReference type="SAM" id="Phobius"/>
    </source>
</evidence>
<dbReference type="Proteomes" id="UP000065641">
    <property type="component" value="Chromosome"/>
</dbReference>
<keyword evidence="1" id="KW-1133">Transmembrane helix</keyword>
<sequence>MSKTKRRKRKHNKKTDSVLPLSLTAGVFLGFGLGALLSNIVLVTLIGAAAGAGIGYLFDRKKS</sequence>
<accession>A0A0S2KCH5</accession>
<dbReference type="EMBL" id="CP013189">
    <property type="protein sequence ID" value="ALO46023.1"/>
    <property type="molecule type" value="Genomic_DNA"/>
</dbReference>